<dbReference type="Pfam" id="PF13200">
    <property type="entry name" value="DUF4015"/>
    <property type="match status" value="1"/>
</dbReference>
<keyword evidence="3" id="KW-1185">Reference proteome</keyword>
<gene>
    <name evidence="2" type="ORF">SAMN04487977_105138</name>
</gene>
<evidence type="ECO:0000313" key="3">
    <source>
        <dbReference type="Proteomes" id="UP000182360"/>
    </source>
</evidence>
<proteinExistence type="predicted"/>
<dbReference type="STRING" id="163.SAMN04487775_101361"/>
<dbReference type="InterPro" id="IPR017853">
    <property type="entry name" value="GH"/>
</dbReference>
<dbReference type="InterPro" id="IPR036278">
    <property type="entry name" value="Sialidase_sf"/>
</dbReference>
<dbReference type="SUPFAM" id="SSF50939">
    <property type="entry name" value="Sialidases"/>
    <property type="match status" value="1"/>
</dbReference>
<dbReference type="AlphaFoldDB" id="A0A1H9GU39"/>
<dbReference type="OrthoDB" id="9774125at2"/>
<dbReference type="EMBL" id="FOFU01000005">
    <property type="protein sequence ID" value="SEQ53523.1"/>
    <property type="molecule type" value="Genomic_DNA"/>
</dbReference>
<accession>A0A1H9GU39</accession>
<evidence type="ECO:0000313" key="2">
    <source>
        <dbReference type="EMBL" id="SEQ53523.1"/>
    </source>
</evidence>
<reference evidence="2 3" key="1">
    <citation type="submission" date="2016-10" db="EMBL/GenBank/DDBJ databases">
        <authorList>
            <person name="de Groot N.N."/>
        </authorList>
    </citation>
    <scope>NUCLEOTIDE SEQUENCE [LARGE SCALE GENOMIC DNA]</scope>
    <source>
        <strain evidence="2 3">B25</strain>
    </source>
</reference>
<dbReference type="Proteomes" id="UP000182360">
    <property type="component" value="Unassembled WGS sequence"/>
</dbReference>
<sequence>MKKSLFVLSLFFLTVLAFSDEVKPLYRLPEKNPVSALDNDSETEVFLVGSDNGLFRVTNRNSAIPLWTEARVDQLLRVNIADSSGVPHPSWLMRTQKGVFYSQDLKKFEERDNGLPFLTIKTFKEGQKTLSLQIQELKDLSVNPLNNNEVVTATKDSVYFSRDGGLTWKDLGSMSKNSPGMKAVAVATLDDQTVVFMAHPIFGLSYIFPDRQKAGWTDIDAGFEKMPSLTSPDEIADILPVVRTNADGSVYTEIYISQTYIPRIYRLNWQEKKGELIYTGSEPTDVTDGLTTIDNVLLYTKLEGFGAIDLDSLQSPGTPSQERDWHEAFSSVPGMINTAWIPQSRSGFARGLQLNELWLLYPGTVNSPYAEIANGRKSIYASAYQCSFPEGVAKFKKIIKDRNMNSMVIDMKDDYGFLRYDSKDPLVLEKCSTSGYAIKDLDKFIKEFKSENVYLVARIVTFKDRSLSKYKNGKYAVWDKKLNKPWMGIKGYEDVLDENEQPTGTKETAYYDEQWVDPYSEEVWEYNVAIAKELIERGFDEIQFDYIRFPTDGLNLYNAQYRWQDKGMDKESALISFLSYARANIKAPIGIDIYGANGWYRSGTRTGQDAEMLAEYVDVIGPMFYPSHFEQTFLNYAPVADRTYRIYYYGSFRNTILCRNRAIIRPWVQSFYLNVSYDRLYYDSDYIKKQFFGVRDSLDRGYMCWNNSGEYGTTPPDIEATETFIGTASEASREFRKPAIGDKMKPLYVDSDVSILDSILYPYREEETTRFNPFLKVMP</sequence>
<dbReference type="InterPro" id="IPR025275">
    <property type="entry name" value="DUF4015"/>
</dbReference>
<name>A0A1H9GU39_9SPIR</name>
<organism evidence="2 3">
    <name type="scientific">Treponema bryantii</name>
    <dbReference type="NCBI Taxonomy" id="163"/>
    <lineage>
        <taxon>Bacteria</taxon>
        <taxon>Pseudomonadati</taxon>
        <taxon>Spirochaetota</taxon>
        <taxon>Spirochaetia</taxon>
        <taxon>Spirochaetales</taxon>
        <taxon>Treponemataceae</taxon>
        <taxon>Treponema</taxon>
    </lineage>
</organism>
<dbReference type="RefSeq" id="WP_074643904.1">
    <property type="nucleotide sequence ID" value="NZ_FOFU01000005.1"/>
</dbReference>
<dbReference type="eggNOG" id="COG1306">
    <property type="taxonomic scope" value="Bacteria"/>
</dbReference>
<dbReference type="Gene3D" id="3.20.20.80">
    <property type="entry name" value="Glycosidases"/>
    <property type="match status" value="1"/>
</dbReference>
<dbReference type="SUPFAM" id="SSF51445">
    <property type="entry name" value="(Trans)glycosidases"/>
    <property type="match status" value="1"/>
</dbReference>
<protein>
    <recommendedName>
        <fullName evidence="1">DUF4015 domain-containing protein</fullName>
    </recommendedName>
</protein>
<feature type="domain" description="DUF4015" evidence="1">
    <location>
        <begin position="378"/>
        <end position="711"/>
    </location>
</feature>
<evidence type="ECO:0000259" key="1">
    <source>
        <dbReference type="Pfam" id="PF13200"/>
    </source>
</evidence>